<dbReference type="AlphaFoldDB" id="G0J8D1"/>
<evidence type="ECO:0000256" key="3">
    <source>
        <dbReference type="ARBA" id="ARBA00022679"/>
    </source>
</evidence>
<dbReference type="PANTHER" id="PTHR43630">
    <property type="entry name" value="POLY-BETA-1,6-N-ACETYL-D-GLUCOSAMINE SYNTHASE"/>
    <property type="match status" value="1"/>
</dbReference>
<accession>G0J8D1</accession>
<name>G0J8D1_CYCMS</name>
<dbReference type="OrthoDB" id="9766971at2"/>
<evidence type="ECO:0000313" key="6">
    <source>
        <dbReference type="EMBL" id="AEL28731.1"/>
    </source>
</evidence>
<dbReference type="KEGG" id="cmr:Cycma_5047"/>
<protein>
    <submittedName>
        <fullName evidence="6">Glycosyl transferase family 2</fullName>
    </submittedName>
</protein>
<dbReference type="EMBL" id="CP002955">
    <property type="protein sequence ID" value="AEL28731.1"/>
    <property type="molecule type" value="Genomic_DNA"/>
</dbReference>
<dbReference type="InterPro" id="IPR029044">
    <property type="entry name" value="Nucleotide-diphossugar_trans"/>
</dbReference>
<evidence type="ECO:0000256" key="2">
    <source>
        <dbReference type="ARBA" id="ARBA00022676"/>
    </source>
</evidence>
<proteinExistence type="inferred from homology"/>
<dbReference type="SUPFAM" id="SSF53448">
    <property type="entry name" value="Nucleotide-diphospho-sugar transferases"/>
    <property type="match status" value="1"/>
</dbReference>
<dbReference type="HOGENOM" id="CLU_046109_0_0_10"/>
<dbReference type="CDD" id="cd06439">
    <property type="entry name" value="CESA_like_1"/>
    <property type="match status" value="1"/>
</dbReference>
<feature type="transmembrane region" description="Helical" evidence="4">
    <location>
        <begin position="354"/>
        <end position="373"/>
    </location>
</feature>
<comment type="similarity">
    <text evidence="1">Belongs to the glycosyltransferase 2 family.</text>
</comment>
<feature type="transmembrane region" description="Helical" evidence="4">
    <location>
        <begin position="6"/>
        <end position="28"/>
    </location>
</feature>
<sequence>MLQVVFWIAIAVVGYTFLGYGIVISLLVKLKGLIRKNDDKSVEDFIPNVTLVVPCYNEADIIKEKIVNSLSLEYPNEKIEIVFITDGSNDHFREVLGEFPSVKLLHEDRRAGKTAAENRAMKFVDSPFVVFTDANTMLNKKAIKNIVKHFSNDNVGCVSGEKRVLVEEEDSASSAGEGMYWKYESFLKKMDSKFYSAVGAAGELVAFRTSLYRDLPEDTILDDFMQSLLIASDGYRIVYEPDAYAMETGSDSTSEELKRKVRISAGGWQSMKRLFFKITPFNHPLLFFQYLSHRVLRWTITPFLLILIFLLNFFLLNEGFIYQLLMIGQVFFYAAAFVGYVLENRKLRIKVLFIPFYFCMMNYAVVAGLFRFLKGSQKSTWEKSKRKS</sequence>
<keyword evidence="4" id="KW-0812">Transmembrane</keyword>
<dbReference type="STRING" id="880070.Cycma_5047"/>
<keyword evidence="2" id="KW-0328">Glycosyltransferase</keyword>
<evidence type="ECO:0000259" key="5">
    <source>
        <dbReference type="Pfam" id="PF00535"/>
    </source>
</evidence>
<gene>
    <name evidence="6" type="ordered locus">Cycma_5047</name>
</gene>
<keyword evidence="4" id="KW-1133">Transmembrane helix</keyword>
<feature type="transmembrane region" description="Helical" evidence="4">
    <location>
        <begin position="295"/>
        <end position="314"/>
    </location>
</feature>
<dbReference type="Gene3D" id="3.90.550.10">
    <property type="entry name" value="Spore Coat Polysaccharide Biosynthesis Protein SpsA, Chain A"/>
    <property type="match status" value="1"/>
</dbReference>
<evidence type="ECO:0000256" key="4">
    <source>
        <dbReference type="SAM" id="Phobius"/>
    </source>
</evidence>
<reference evidence="7" key="1">
    <citation type="submission" date="2011-07" db="EMBL/GenBank/DDBJ databases">
        <title>The complete genome of Cyclobacterium marinum DSM 745.</title>
        <authorList>
            <person name="Lucas S."/>
            <person name="Han J."/>
            <person name="Lapidus A."/>
            <person name="Bruce D."/>
            <person name="Goodwin L."/>
            <person name="Pitluck S."/>
            <person name="Peters L."/>
            <person name="Kyrpides N."/>
            <person name="Mavromatis K."/>
            <person name="Ivanova N."/>
            <person name="Ovchinnikova G."/>
            <person name="Chertkov O."/>
            <person name="Detter J.C."/>
            <person name="Tapia R."/>
            <person name="Han C."/>
            <person name="Land M."/>
            <person name="Hauser L."/>
            <person name="Markowitz V."/>
            <person name="Cheng J.-F."/>
            <person name="Hugenholtz P."/>
            <person name="Woyke T."/>
            <person name="Wu D."/>
            <person name="Tindall B."/>
            <person name="Schuetze A."/>
            <person name="Brambilla E."/>
            <person name="Klenk H.-P."/>
            <person name="Eisen J.A."/>
        </authorList>
    </citation>
    <scope>NUCLEOTIDE SEQUENCE [LARGE SCALE GENOMIC DNA]</scope>
    <source>
        <strain evidence="7">ATCC 25205 / DSM 745 / LMG 13164 / NCIMB 1802</strain>
    </source>
</reference>
<evidence type="ECO:0000313" key="7">
    <source>
        <dbReference type="Proteomes" id="UP000001635"/>
    </source>
</evidence>
<dbReference type="RefSeq" id="WP_014023010.1">
    <property type="nucleotide sequence ID" value="NC_015914.1"/>
</dbReference>
<keyword evidence="7" id="KW-1185">Reference proteome</keyword>
<dbReference type="eggNOG" id="COG1215">
    <property type="taxonomic scope" value="Bacteria"/>
</dbReference>
<organism evidence="6 7">
    <name type="scientific">Cyclobacterium marinum (strain ATCC 25205 / DSM 745 / LMG 13164 / NCIMB 1802)</name>
    <name type="common">Flectobacillus marinus</name>
    <dbReference type="NCBI Taxonomy" id="880070"/>
    <lineage>
        <taxon>Bacteria</taxon>
        <taxon>Pseudomonadati</taxon>
        <taxon>Bacteroidota</taxon>
        <taxon>Cytophagia</taxon>
        <taxon>Cytophagales</taxon>
        <taxon>Cyclobacteriaceae</taxon>
        <taxon>Cyclobacterium</taxon>
    </lineage>
</organism>
<dbReference type="InterPro" id="IPR001173">
    <property type="entry name" value="Glyco_trans_2-like"/>
</dbReference>
<evidence type="ECO:0000256" key="1">
    <source>
        <dbReference type="ARBA" id="ARBA00006739"/>
    </source>
</evidence>
<keyword evidence="3 6" id="KW-0808">Transferase</keyword>
<dbReference type="Proteomes" id="UP000001635">
    <property type="component" value="Chromosome"/>
</dbReference>
<feature type="domain" description="Glycosyltransferase 2-like" evidence="5">
    <location>
        <begin position="51"/>
        <end position="214"/>
    </location>
</feature>
<dbReference type="Pfam" id="PF00535">
    <property type="entry name" value="Glycos_transf_2"/>
    <property type="match status" value="1"/>
</dbReference>
<dbReference type="PANTHER" id="PTHR43630:SF1">
    <property type="entry name" value="POLY-BETA-1,6-N-ACETYL-D-GLUCOSAMINE SYNTHASE"/>
    <property type="match status" value="1"/>
</dbReference>
<dbReference type="GO" id="GO:0016757">
    <property type="term" value="F:glycosyltransferase activity"/>
    <property type="evidence" value="ECO:0007669"/>
    <property type="project" value="UniProtKB-KW"/>
</dbReference>
<feature type="transmembrane region" description="Helical" evidence="4">
    <location>
        <begin position="320"/>
        <end position="342"/>
    </location>
</feature>
<keyword evidence="4" id="KW-0472">Membrane</keyword>